<proteinExistence type="predicted"/>
<dbReference type="Proteomes" id="UP000006055">
    <property type="component" value="Chromosome"/>
</dbReference>
<dbReference type="SUPFAM" id="SSF46785">
    <property type="entry name" value="Winged helix' DNA-binding domain"/>
    <property type="match status" value="1"/>
</dbReference>
<dbReference type="HOGENOM" id="CLU_902334_0_0_7"/>
<gene>
    <name evidence="1" type="ordered locus">Desti_5125</name>
</gene>
<dbReference type="eggNOG" id="COG2512">
    <property type="taxonomic scope" value="Bacteria"/>
</dbReference>
<keyword evidence="2" id="KW-1185">Reference proteome</keyword>
<dbReference type="RefSeq" id="WP_014812832.1">
    <property type="nucleotide sequence ID" value="NC_018025.1"/>
</dbReference>
<dbReference type="KEGG" id="dti:Desti_5125"/>
<evidence type="ECO:0000313" key="2">
    <source>
        <dbReference type="Proteomes" id="UP000006055"/>
    </source>
</evidence>
<dbReference type="Gene3D" id="1.10.10.10">
    <property type="entry name" value="Winged helix-like DNA-binding domain superfamily/Winged helix DNA-binding domain"/>
    <property type="match status" value="1"/>
</dbReference>
<dbReference type="STRING" id="706587.Desti_5125"/>
<protein>
    <submittedName>
        <fullName evidence="1">Transcriptional regulator</fullName>
    </submittedName>
</protein>
<sequence>MVGNFTQVPNEIVKNPDLTLGEKAMWTILKSFDFGHGDIFPSLATLSSESGLSEKQVRRIIKSLEQKGYVEIIQRFNKSNIYVLHSTPSNINSELASSQIRESPLPNMSIPSSQECPSNNTNRIRYNNNICTSPSPSASPTSASIDLSLEQQALLERISSLPWPNYQPTVWEKYINEHGIEVVEYAIATTKNDLELYYIDNPFGYAVNVIKNKIYYTGGLSENMDYLQVAFPDLDVKRLWCWVRDNCRIHGRQPTHRQFTEGLISGRIQELVEQKVEDVDARIDSWKLCGPVIPESIVDEVLNTTNSA</sequence>
<dbReference type="AlphaFoldDB" id="I4CDT9"/>
<reference evidence="2" key="1">
    <citation type="submission" date="2012-06" db="EMBL/GenBank/DDBJ databases">
        <title>Complete sequence of chromosome of Desulfomonile tiedjei DSM 6799.</title>
        <authorList>
            <person name="Lucas S."/>
            <person name="Copeland A."/>
            <person name="Lapidus A."/>
            <person name="Glavina del Rio T."/>
            <person name="Dalin E."/>
            <person name="Tice H."/>
            <person name="Bruce D."/>
            <person name="Goodwin L."/>
            <person name="Pitluck S."/>
            <person name="Peters L."/>
            <person name="Ovchinnikova G."/>
            <person name="Zeytun A."/>
            <person name="Lu M."/>
            <person name="Kyrpides N."/>
            <person name="Mavromatis K."/>
            <person name="Ivanova N."/>
            <person name="Brettin T."/>
            <person name="Detter J.C."/>
            <person name="Han C."/>
            <person name="Larimer F."/>
            <person name="Land M."/>
            <person name="Hauser L."/>
            <person name="Markowitz V."/>
            <person name="Cheng J.-F."/>
            <person name="Hugenholtz P."/>
            <person name="Woyke T."/>
            <person name="Wu D."/>
            <person name="Spring S."/>
            <person name="Schroeder M."/>
            <person name="Brambilla E."/>
            <person name="Klenk H.-P."/>
            <person name="Eisen J.A."/>
        </authorList>
    </citation>
    <scope>NUCLEOTIDE SEQUENCE [LARGE SCALE GENOMIC DNA]</scope>
    <source>
        <strain evidence="2">ATCC 49306 / DSM 6799 / DCB-1</strain>
    </source>
</reference>
<dbReference type="EMBL" id="CP003360">
    <property type="protein sequence ID" value="AFM27730.1"/>
    <property type="molecule type" value="Genomic_DNA"/>
</dbReference>
<dbReference type="Pfam" id="PF13730">
    <property type="entry name" value="HTH_36"/>
    <property type="match status" value="1"/>
</dbReference>
<organism evidence="1 2">
    <name type="scientific">Desulfomonile tiedjei (strain ATCC 49306 / DSM 6799 / DCB-1)</name>
    <dbReference type="NCBI Taxonomy" id="706587"/>
    <lineage>
        <taxon>Bacteria</taxon>
        <taxon>Pseudomonadati</taxon>
        <taxon>Thermodesulfobacteriota</taxon>
        <taxon>Desulfomonilia</taxon>
        <taxon>Desulfomonilales</taxon>
        <taxon>Desulfomonilaceae</taxon>
        <taxon>Desulfomonile</taxon>
    </lineage>
</organism>
<accession>I4CDT9</accession>
<dbReference type="InterPro" id="IPR036388">
    <property type="entry name" value="WH-like_DNA-bd_sf"/>
</dbReference>
<dbReference type="InterPro" id="IPR036390">
    <property type="entry name" value="WH_DNA-bd_sf"/>
</dbReference>
<name>I4CDT9_DESTA</name>
<evidence type="ECO:0000313" key="1">
    <source>
        <dbReference type="EMBL" id="AFM27730.1"/>
    </source>
</evidence>